<dbReference type="GO" id="GO:0006189">
    <property type="term" value="P:'de novo' IMP biosynthetic process"/>
    <property type="evidence" value="ECO:0007669"/>
    <property type="project" value="UniProtKB-UniRule"/>
</dbReference>
<dbReference type="HOGENOM" id="CLU_047116_0_0_2"/>
<evidence type="ECO:0000256" key="1">
    <source>
        <dbReference type="ARBA" id="ARBA00004496"/>
    </source>
</evidence>
<reference evidence="18" key="1">
    <citation type="submission" date="2007-06" db="EMBL/GenBank/DDBJ databases">
        <title>Complete sequence of Methanococcus aeolicus Nankai-3.</title>
        <authorList>
            <consortium name="US DOE Joint Genome Institute"/>
            <person name="Copeland A."/>
            <person name="Lucas S."/>
            <person name="Lapidus A."/>
            <person name="Barry K."/>
            <person name="Glavina del Rio T."/>
            <person name="Dalin E."/>
            <person name="Tice H."/>
            <person name="Pitluck S."/>
            <person name="Chain P."/>
            <person name="Malfatti S."/>
            <person name="Shin M."/>
            <person name="Vergez L."/>
            <person name="Schmutz J."/>
            <person name="Larimer F."/>
            <person name="Land M."/>
            <person name="Hauser L."/>
            <person name="Kyrpides N."/>
            <person name="Lykidis A."/>
            <person name="Sieprawska-Lupa M."/>
            <person name="Whitman W.B."/>
            <person name="Richardson P."/>
        </authorList>
    </citation>
    <scope>NUCLEOTIDE SEQUENCE [LARGE SCALE GENOMIC DNA]</scope>
    <source>
        <strain evidence="18">Nankai-3</strain>
    </source>
</reference>
<keyword evidence="9 15" id="KW-0658">Purine biosynthesis</keyword>
<dbReference type="UniPathway" id="UPA00074">
    <property type="reaction ID" value="UER00129"/>
</dbReference>
<dbReference type="CDD" id="cd02196">
    <property type="entry name" value="PurM"/>
    <property type="match status" value="1"/>
</dbReference>
<evidence type="ECO:0000313" key="18">
    <source>
        <dbReference type="EMBL" id="ABR56393.1"/>
    </source>
</evidence>
<evidence type="ECO:0000313" key="19">
    <source>
        <dbReference type="Proteomes" id="UP000001106"/>
    </source>
</evidence>
<dbReference type="Gene3D" id="3.90.650.10">
    <property type="entry name" value="PurM-like C-terminal domain"/>
    <property type="match status" value="1"/>
</dbReference>
<dbReference type="HAMAP" id="MF_00741">
    <property type="entry name" value="AIRS"/>
    <property type="match status" value="1"/>
</dbReference>
<protein>
    <recommendedName>
        <fullName evidence="5 15">Phosphoribosylformylglycinamidine cyclo-ligase</fullName>
        <ecNumber evidence="4 15">6.3.3.1</ecNumber>
    </recommendedName>
    <alternativeName>
        <fullName evidence="12 15">AIR synthase</fullName>
    </alternativeName>
    <alternativeName>
        <fullName evidence="13 15">AIRS</fullName>
    </alternativeName>
    <alternativeName>
        <fullName evidence="11 15">Phosphoribosyl-aminoimidazole synthetase</fullName>
    </alternativeName>
</protein>
<evidence type="ECO:0000256" key="10">
    <source>
        <dbReference type="ARBA" id="ARBA00022840"/>
    </source>
</evidence>
<dbReference type="AlphaFoldDB" id="A6UV71"/>
<dbReference type="GO" id="GO:0046084">
    <property type="term" value="P:adenine biosynthetic process"/>
    <property type="evidence" value="ECO:0007669"/>
    <property type="project" value="TreeGrafter"/>
</dbReference>
<accession>A6UV71</accession>
<evidence type="ECO:0000259" key="17">
    <source>
        <dbReference type="Pfam" id="PF02769"/>
    </source>
</evidence>
<comment type="pathway">
    <text evidence="2 15">Purine metabolism; IMP biosynthesis via de novo pathway; 5-amino-1-(5-phospho-D-ribosyl)imidazole from N(2)-formyl-N(1)-(5-phospho-D-ribosyl)glycinamide: step 2/2.</text>
</comment>
<evidence type="ECO:0000256" key="2">
    <source>
        <dbReference type="ARBA" id="ARBA00004686"/>
    </source>
</evidence>
<comment type="catalytic activity">
    <reaction evidence="14 15">
        <text>2-formamido-N(1)-(5-O-phospho-beta-D-ribosyl)acetamidine + ATP = 5-amino-1-(5-phospho-beta-D-ribosyl)imidazole + ADP + phosphate + H(+)</text>
        <dbReference type="Rhea" id="RHEA:23032"/>
        <dbReference type="ChEBI" id="CHEBI:15378"/>
        <dbReference type="ChEBI" id="CHEBI:30616"/>
        <dbReference type="ChEBI" id="CHEBI:43474"/>
        <dbReference type="ChEBI" id="CHEBI:137981"/>
        <dbReference type="ChEBI" id="CHEBI:147287"/>
        <dbReference type="ChEBI" id="CHEBI:456216"/>
        <dbReference type="EC" id="6.3.3.1"/>
    </reaction>
</comment>
<keyword evidence="10 15" id="KW-0067">ATP-binding</keyword>
<dbReference type="STRING" id="419665.Maeo_0810"/>
<feature type="domain" description="PurM-like N-terminal" evidence="16">
    <location>
        <begin position="43"/>
        <end position="155"/>
    </location>
</feature>
<dbReference type="GO" id="GO:0005524">
    <property type="term" value="F:ATP binding"/>
    <property type="evidence" value="ECO:0007669"/>
    <property type="project" value="UniProtKB-KW"/>
</dbReference>
<dbReference type="InterPro" id="IPR010918">
    <property type="entry name" value="PurM-like_C_dom"/>
</dbReference>
<name>A6UV71_META3</name>
<dbReference type="SUPFAM" id="SSF55326">
    <property type="entry name" value="PurM N-terminal domain-like"/>
    <property type="match status" value="1"/>
</dbReference>
<proteinExistence type="inferred from homology"/>
<dbReference type="PANTHER" id="PTHR10520">
    <property type="entry name" value="TRIFUNCTIONAL PURINE BIOSYNTHETIC PROTEIN ADENOSINE-3-RELATED"/>
    <property type="match status" value="1"/>
</dbReference>
<evidence type="ECO:0000256" key="9">
    <source>
        <dbReference type="ARBA" id="ARBA00022755"/>
    </source>
</evidence>
<dbReference type="SUPFAM" id="SSF56042">
    <property type="entry name" value="PurM C-terminal domain-like"/>
    <property type="match status" value="1"/>
</dbReference>
<evidence type="ECO:0000256" key="14">
    <source>
        <dbReference type="ARBA" id="ARBA00049057"/>
    </source>
</evidence>
<keyword evidence="6 15" id="KW-0963">Cytoplasm</keyword>
<dbReference type="InterPro" id="IPR036676">
    <property type="entry name" value="PurM-like_C_sf"/>
</dbReference>
<dbReference type="OrthoDB" id="6605at2157"/>
<evidence type="ECO:0000256" key="7">
    <source>
        <dbReference type="ARBA" id="ARBA00022598"/>
    </source>
</evidence>
<dbReference type="Pfam" id="PF00586">
    <property type="entry name" value="AIRS"/>
    <property type="match status" value="1"/>
</dbReference>
<dbReference type="InterPro" id="IPR004733">
    <property type="entry name" value="PurM_cligase"/>
</dbReference>
<dbReference type="KEGG" id="mae:Maeo_0810"/>
<gene>
    <name evidence="15" type="primary">purM</name>
    <name evidence="18" type="ordered locus">Maeo_0810</name>
</gene>
<dbReference type="NCBIfam" id="TIGR00878">
    <property type="entry name" value="purM"/>
    <property type="match status" value="1"/>
</dbReference>
<evidence type="ECO:0000256" key="12">
    <source>
        <dbReference type="ARBA" id="ARBA00032931"/>
    </source>
</evidence>
<keyword evidence="7 15" id="KW-0436">Ligase</keyword>
<evidence type="ECO:0000256" key="5">
    <source>
        <dbReference type="ARBA" id="ARBA00020367"/>
    </source>
</evidence>
<evidence type="ECO:0000256" key="6">
    <source>
        <dbReference type="ARBA" id="ARBA00022490"/>
    </source>
</evidence>
<dbReference type="InterPro" id="IPR036921">
    <property type="entry name" value="PurM-like_N_sf"/>
</dbReference>
<dbReference type="GO" id="GO:0004637">
    <property type="term" value="F:phosphoribosylamine-glycine ligase activity"/>
    <property type="evidence" value="ECO:0007669"/>
    <property type="project" value="TreeGrafter"/>
</dbReference>
<dbReference type="GO" id="GO:0004641">
    <property type="term" value="F:phosphoribosylformylglycinamidine cyclo-ligase activity"/>
    <property type="evidence" value="ECO:0007669"/>
    <property type="project" value="UniProtKB-UniRule"/>
</dbReference>
<evidence type="ECO:0000256" key="15">
    <source>
        <dbReference type="HAMAP-Rule" id="MF_00741"/>
    </source>
</evidence>
<evidence type="ECO:0000256" key="4">
    <source>
        <dbReference type="ARBA" id="ARBA00013047"/>
    </source>
</evidence>
<dbReference type="Gene3D" id="3.30.1330.10">
    <property type="entry name" value="PurM-like, N-terminal domain"/>
    <property type="match status" value="1"/>
</dbReference>
<keyword evidence="8 15" id="KW-0547">Nucleotide-binding</keyword>
<dbReference type="EMBL" id="CP000743">
    <property type="protein sequence ID" value="ABR56393.1"/>
    <property type="molecule type" value="Genomic_DNA"/>
</dbReference>
<organism evidence="18 19">
    <name type="scientific">Methanococcus aeolicus (strain ATCC BAA-1280 / DSM 17508 / OCM 812 / Nankai-3)</name>
    <dbReference type="NCBI Taxonomy" id="419665"/>
    <lineage>
        <taxon>Archaea</taxon>
        <taxon>Methanobacteriati</taxon>
        <taxon>Methanobacteriota</taxon>
        <taxon>Methanomada group</taxon>
        <taxon>Methanococci</taxon>
        <taxon>Methanococcales</taxon>
        <taxon>Methanococcaceae</taxon>
        <taxon>Methanococcus</taxon>
    </lineage>
</organism>
<keyword evidence="19" id="KW-1185">Reference proteome</keyword>
<evidence type="ECO:0000256" key="8">
    <source>
        <dbReference type="ARBA" id="ARBA00022741"/>
    </source>
</evidence>
<evidence type="ECO:0000256" key="13">
    <source>
        <dbReference type="ARBA" id="ARBA00033093"/>
    </source>
</evidence>
<dbReference type="Pfam" id="PF02769">
    <property type="entry name" value="AIRS_C"/>
    <property type="match status" value="1"/>
</dbReference>
<dbReference type="FunFam" id="3.30.1330.10:FF:000020">
    <property type="entry name" value="Phosphoribosylformylglycinamidine cyclo-ligase"/>
    <property type="match status" value="1"/>
</dbReference>
<evidence type="ECO:0000259" key="16">
    <source>
        <dbReference type="Pfam" id="PF00586"/>
    </source>
</evidence>
<dbReference type="GO" id="GO:0005829">
    <property type="term" value="C:cytosol"/>
    <property type="evidence" value="ECO:0007669"/>
    <property type="project" value="TreeGrafter"/>
</dbReference>
<dbReference type="PANTHER" id="PTHR10520:SF12">
    <property type="entry name" value="TRIFUNCTIONAL PURINE BIOSYNTHETIC PROTEIN ADENOSINE-3"/>
    <property type="match status" value="1"/>
</dbReference>
<dbReference type="eggNOG" id="arCOG00639">
    <property type="taxonomic scope" value="Archaea"/>
</dbReference>
<evidence type="ECO:0000256" key="3">
    <source>
        <dbReference type="ARBA" id="ARBA00010280"/>
    </source>
</evidence>
<evidence type="ECO:0000256" key="11">
    <source>
        <dbReference type="ARBA" id="ARBA00031908"/>
    </source>
</evidence>
<feature type="domain" description="PurM-like C-terminal" evidence="17">
    <location>
        <begin position="168"/>
        <end position="331"/>
    </location>
</feature>
<dbReference type="GeneID" id="5326735"/>
<dbReference type="FunFam" id="3.90.650.10:FF:000011">
    <property type="entry name" value="Phosphoribosylformylglycinamidine cyclo-ligase"/>
    <property type="match status" value="1"/>
</dbReference>
<dbReference type="InterPro" id="IPR016188">
    <property type="entry name" value="PurM-like_N"/>
</dbReference>
<comment type="similarity">
    <text evidence="3 15">Belongs to the AIR synthase family.</text>
</comment>
<dbReference type="EC" id="6.3.3.1" evidence="4 15"/>
<dbReference type="RefSeq" id="WP_011973525.1">
    <property type="nucleotide sequence ID" value="NC_009635.1"/>
</dbReference>
<dbReference type="Proteomes" id="UP000001106">
    <property type="component" value="Chromosome"/>
</dbReference>
<comment type="subcellular location">
    <subcellularLocation>
        <location evidence="1 15">Cytoplasm</location>
    </subcellularLocation>
</comment>
<sequence>MITYKDAGVDIYKEDKIIKALVSQIKFKRTDDIKPAEELAGHYAGAIEFGNYYLVLCTDGVGSKMIVAEMADKFDTVPIDMIAMNVNDAICIGAEPVALVDYMAVEDITEDMAKQIGKGLNEGLKESNINIIGGETASLPDMVKGVDIAGTVLAIAEKGKLILGKDIKKGDVIVGLSSAGIHSNGLSLARKVLFDIAGLGINDKLSYGKTVAEELLTPTRIYVKPVMEMINSEVFVKGLAHITGGGFRKIIRLNKNIVYLIDNLPEPLPIFKEIQNIGNVKDEEMFKTFNMGIGFCVVVDEKDAEEIIKISEKYNISASIIGKIEDEVEVNGKVVKNTVVVDYNGKKMIME</sequence>